<dbReference type="EMBL" id="LSRL02000007">
    <property type="protein sequence ID" value="TDG51752.1"/>
    <property type="molecule type" value="Genomic_DNA"/>
</dbReference>
<name>A0A484BU52_DRONA</name>
<protein>
    <submittedName>
        <fullName evidence="1">Uncharacterized protein</fullName>
    </submittedName>
</protein>
<reference evidence="1 2" key="1">
    <citation type="journal article" date="2019" name="J. Hered.">
        <title>An Improved Genome Assembly for Drosophila navojoa, the Basal Species in the mojavensis Cluster.</title>
        <authorList>
            <person name="Vanderlinde T."/>
            <person name="Dupim E.G."/>
            <person name="Nazario-Yepiz N.O."/>
            <person name="Carvalho A.B."/>
        </authorList>
    </citation>
    <scope>NUCLEOTIDE SEQUENCE [LARGE SCALE GENOMIC DNA]</scope>
    <source>
        <strain evidence="1">Navoj_Jal97</strain>
        <tissue evidence="1">Whole organism</tissue>
    </source>
</reference>
<dbReference type="AlphaFoldDB" id="A0A484BU52"/>
<dbReference type="OrthoDB" id="8032356at2759"/>
<evidence type="ECO:0000313" key="2">
    <source>
        <dbReference type="Proteomes" id="UP000295192"/>
    </source>
</evidence>
<accession>A0A484BU52</accession>
<evidence type="ECO:0000313" key="1">
    <source>
        <dbReference type="EMBL" id="TDG51752.1"/>
    </source>
</evidence>
<comment type="caution">
    <text evidence="1">The sequence shown here is derived from an EMBL/GenBank/DDBJ whole genome shotgun (WGS) entry which is preliminary data.</text>
</comment>
<keyword evidence="2" id="KW-1185">Reference proteome</keyword>
<organism evidence="1 2">
    <name type="scientific">Drosophila navojoa</name>
    <name type="common">Fruit fly</name>
    <dbReference type="NCBI Taxonomy" id="7232"/>
    <lineage>
        <taxon>Eukaryota</taxon>
        <taxon>Metazoa</taxon>
        <taxon>Ecdysozoa</taxon>
        <taxon>Arthropoda</taxon>
        <taxon>Hexapoda</taxon>
        <taxon>Insecta</taxon>
        <taxon>Pterygota</taxon>
        <taxon>Neoptera</taxon>
        <taxon>Endopterygota</taxon>
        <taxon>Diptera</taxon>
        <taxon>Brachycera</taxon>
        <taxon>Muscomorpha</taxon>
        <taxon>Ephydroidea</taxon>
        <taxon>Drosophilidae</taxon>
        <taxon>Drosophila</taxon>
    </lineage>
</organism>
<gene>
    <name evidence="1" type="ORF">AWZ03_001812</name>
</gene>
<dbReference type="Proteomes" id="UP000295192">
    <property type="component" value="Unassembled WGS sequence"/>
</dbReference>
<sequence>MCLKDDVTPENKGACSDFILLLTDAVDFAVWARENLPTTDERFMHVTVFLLMSIVYRCLEVCNEYHVEALKEHESKAIELHVNVLNMLGKITTASTRVHPRITPLLRHMIEIADYLSLNPKHLKVLVQTSQIITAICAHYNSMEASQGELKAMPEWMQSTLVHLCDTALNHLEKANDQSGSVSEVYMEVVHFYLTLMSKLLSTGAKHMDSNVLEGLFLLLSGGENNSNHDINSMYPYIKELYKLLYQHEDFQKYLIACLIESTNANIAYDDICLEYVNACIIDDTELKELTYQTLYTIFEYFCKDAGNFCNAARYKNILEVFASLVHVTCSAELSNYFCYGVFADDIIRSQMSADVLMLSYRLEEQQCGWNENVLTDVIKYWIKCHNSYAVFSQNPSQLHVERMVKYFYNFKKVHEPPVVNLQNYRYISCVFANRTDKQNLWMMRLQRMLQSPLNDIEQYYEILALTSLVSTKSKSWLLELPSGLKELLVKGTYERLNNVFFKVALNADSDSRLLILETLTKAQSVAIRSA</sequence>
<proteinExistence type="predicted"/>